<organism evidence="2 3">
    <name type="scientific">Hyphopichia burtonii NRRL Y-1933</name>
    <dbReference type="NCBI Taxonomy" id="984485"/>
    <lineage>
        <taxon>Eukaryota</taxon>
        <taxon>Fungi</taxon>
        <taxon>Dikarya</taxon>
        <taxon>Ascomycota</taxon>
        <taxon>Saccharomycotina</taxon>
        <taxon>Pichiomycetes</taxon>
        <taxon>Debaryomycetaceae</taxon>
        <taxon>Hyphopichia</taxon>
    </lineage>
</organism>
<dbReference type="RefSeq" id="XP_020074840.1">
    <property type="nucleotide sequence ID" value="XM_020221805.1"/>
</dbReference>
<dbReference type="GO" id="GO:0006357">
    <property type="term" value="P:regulation of transcription by RNA polymerase II"/>
    <property type="evidence" value="ECO:0007669"/>
    <property type="project" value="InterPro"/>
</dbReference>
<feature type="region of interest" description="Disordered" evidence="1">
    <location>
        <begin position="680"/>
        <end position="784"/>
    </location>
</feature>
<name>A0A1E4REV6_9ASCO</name>
<evidence type="ECO:0000313" key="3">
    <source>
        <dbReference type="Proteomes" id="UP000095085"/>
    </source>
</evidence>
<feature type="compositionally biased region" description="Polar residues" evidence="1">
    <location>
        <begin position="730"/>
        <end position="784"/>
    </location>
</feature>
<accession>A0A1E4REV6</accession>
<reference evidence="3" key="1">
    <citation type="submission" date="2016-05" db="EMBL/GenBank/DDBJ databases">
        <title>Comparative genomics of biotechnologically important yeasts.</title>
        <authorList>
            <consortium name="DOE Joint Genome Institute"/>
            <person name="Riley R."/>
            <person name="Haridas S."/>
            <person name="Wolfe K.H."/>
            <person name="Lopes M.R."/>
            <person name="Hittinger C.T."/>
            <person name="Goker M."/>
            <person name="Salamov A."/>
            <person name="Wisecaver J."/>
            <person name="Long T.M."/>
            <person name="Aerts A.L."/>
            <person name="Barry K."/>
            <person name="Choi C."/>
            <person name="Clum A."/>
            <person name="Coughlan A.Y."/>
            <person name="Deshpande S."/>
            <person name="Douglass A.P."/>
            <person name="Hanson S.J."/>
            <person name="Klenk H.-P."/>
            <person name="Labutti K."/>
            <person name="Lapidus A."/>
            <person name="Lindquist E."/>
            <person name="Lipzen A."/>
            <person name="Meier-Kolthoff J.P."/>
            <person name="Ohm R.A."/>
            <person name="Otillar R.P."/>
            <person name="Pangilinan J."/>
            <person name="Peng Y."/>
            <person name="Rokas A."/>
            <person name="Rosa C.A."/>
            <person name="Scheuner C."/>
            <person name="Sibirny A.A."/>
            <person name="Slot J.C."/>
            <person name="Stielow J.B."/>
            <person name="Sun H."/>
            <person name="Kurtzman C.P."/>
            <person name="Blackwell M."/>
            <person name="Grigoriev I.V."/>
            <person name="Jeffries T.W."/>
        </authorList>
    </citation>
    <scope>NUCLEOTIDE SEQUENCE [LARGE SCALE GENOMIC DNA]</scope>
    <source>
        <strain evidence="3">NRRL Y-1933</strain>
    </source>
</reference>
<dbReference type="OrthoDB" id="435275at2759"/>
<proteinExistence type="predicted"/>
<dbReference type="STRING" id="984485.A0A1E4REV6"/>
<dbReference type="GeneID" id="30996354"/>
<dbReference type="PANTHER" id="PTHR14898">
    <property type="entry name" value="ENHANCER OF POLYCOMB"/>
    <property type="match status" value="1"/>
</dbReference>
<dbReference type="GO" id="GO:0035267">
    <property type="term" value="C:NuA4 histone acetyltransferase complex"/>
    <property type="evidence" value="ECO:0007669"/>
    <property type="project" value="InterPro"/>
</dbReference>
<evidence type="ECO:0000313" key="2">
    <source>
        <dbReference type="EMBL" id="ODV65773.1"/>
    </source>
</evidence>
<protein>
    <recommendedName>
        <fullName evidence="4">Enhancer of polycomb-like protein</fullName>
    </recommendedName>
</protein>
<feature type="region of interest" description="Disordered" evidence="1">
    <location>
        <begin position="215"/>
        <end position="254"/>
    </location>
</feature>
<dbReference type="AlphaFoldDB" id="A0A1E4REV6"/>
<dbReference type="EMBL" id="KV454544">
    <property type="protein sequence ID" value="ODV65773.1"/>
    <property type="molecule type" value="Genomic_DNA"/>
</dbReference>
<dbReference type="InterPro" id="IPR024943">
    <property type="entry name" value="Enhancer_polycomb"/>
</dbReference>
<sequence>MTTSTVKEKLLKELKHEPFVTLFDKNPEEQSLTTTTRPIPKLLELFGRPVYEFWKNRKIERKGKQIHPSLKFEDPNASEKDNDNDPYICFRRREFRQARKTRRADTLGAERIRLLQKSLHLARNLIFSVCQREIIKLQTWESEHQIFKLRSEAKNLKRVVGVKGDDYLFYPHKRRKVTKVKEQDDDKEVLPIKARGQKRNKDVLDSMGKDKYASATAAHQQHLQHQAQLQLQQQAQQEQASSSSTQPYVKLPPSKIPDMDLVTVSLVLKEKNETIKRAVLDKLQKRREQDKGFINVTDDPYQPFFNISTNDKDKNKELSHIPYSSIAASSYHQINTTNYMNEGLKKLLENGKVPLPGIKTFRGTNGELIPSKNFPHLLTLLQNHINNNKNNSVSYVAQLLHNIDTNNFSAYSHGYGRQYQQIREKLEQQRHQILHYNQQYPSLDEDEDQERVSDPIFRLRKRVGRANRTFVDRRGLIERPNDVIDEFLKFDDDEDDSMDVDTVTDKNKSVPNVYDCKSDLINRLDSHWQFDNDYTEYQNGLKEPFSLDPSKLNCISDDTQSIRFGSMLLSKSYDLLRESAHQRQLLIQQARMRALQQQQQHNNRNIQAASQQQRVLNQGQNQQARASSGDSSSSNSSASLLKKLSLVKSENNSASSDGSIKYNSSNGLGNESRKLFTAGQQANHNTVSQDSQAFEQPSTKLISKKSDNSPKRPSASSPTKQMHNGHVPKSASNYLIGNNSNLSNGTANPKTQPDSILNSTGQSSSPYPPTKINSNAIAKTNESQ</sequence>
<feature type="region of interest" description="Disordered" evidence="1">
    <location>
        <begin position="596"/>
        <end position="639"/>
    </location>
</feature>
<evidence type="ECO:0000256" key="1">
    <source>
        <dbReference type="SAM" id="MobiDB-lite"/>
    </source>
</evidence>
<evidence type="ECO:0008006" key="4">
    <source>
        <dbReference type="Google" id="ProtNLM"/>
    </source>
</evidence>
<gene>
    <name evidence="2" type="ORF">HYPBUDRAFT_153920</name>
</gene>
<feature type="compositionally biased region" description="Low complexity" evidence="1">
    <location>
        <begin position="215"/>
        <end position="246"/>
    </location>
</feature>
<keyword evidence="3" id="KW-1185">Reference proteome</keyword>
<feature type="compositionally biased region" description="Polar residues" evidence="1">
    <location>
        <begin position="680"/>
        <end position="701"/>
    </location>
</feature>
<dbReference type="Proteomes" id="UP000095085">
    <property type="component" value="Unassembled WGS sequence"/>
</dbReference>